<comment type="function">
    <text evidence="12">Component of the NuA4 histone acetyltransferase complex which is involved in transcriptional activation of selected genes principally by acetylation of nucleosomal histone H4 and H2A. The NuA4 complex is also involved in DNA repair. Involved in cell cycle progression and meiosis.</text>
</comment>
<feature type="binding site" evidence="14">
    <location>
        <position position="292"/>
    </location>
    <ligand>
        <name>Zn(2+)</name>
        <dbReference type="ChEBI" id="CHEBI:29105"/>
        <label>2</label>
    </ligand>
</feature>
<dbReference type="InterPro" id="IPR011011">
    <property type="entry name" value="Znf_FYVE_PHD"/>
</dbReference>
<evidence type="ECO:0000256" key="8">
    <source>
        <dbReference type="ARBA" id="ARBA00023204"/>
    </source>
</evidence>
<gene>
    <name evidence="19" type="ORF">DASC09_055100</name>
</gene>
<dbReference type="Pfam" id="PF12998">
    <property type="entry name" value="ING"/>
    <property type="match status" value="1"/>
</dbReference>
<feature type="domain" description="PHD-type" evidence="18">
    <location>
        <begin position="271"/>
        <end position="320"/>
    </location>
</feature>
<dbReference type="InterPro" id="IPR019786">
    <property type="entry name" value="Zinc_finger_PHD-type_CS"/>
</dbReference>
<dbReference type="GO" id="GO:0035267">
    <property type="term" value="C:NuA4 histone acetyltransferase complex"/>
    <property type="evidence" value="ECO:0007669"/>
    <property type="project" value="TreeGrafter"/>
</dbReference>
<keyword evidence="9 16" id="KW-0539">Nucleus</keyword>
<evidence type="ECO:0000256" key="12">
    <source>
        <dbReference type="ARBA" id="ARBA00037044"/>
    </source>
</evidence>
<name>A0AAV5QTY4_9ASCO</name>
<feature type="binding site" evidence="14">
    <location>
        <position position="301"/>
    </location>
    <ligand>
        <name>Zn(2+)</name>
        <dbReference type="ChEBI" id="CHEBI:29105"/>
        <label>1</label>
    </ligand>
</feature>
<feature type="region of interest" description="Disordered" evidence="17">
    <location>
        <begin position="235"/>
        <end position="264"/>
    </location>
</feature>
<accession>A0AAV5QTY4</accession>
<evidence type="ECO:0000256" key="17">
    <source>
        <dbReference type="SAM" id="MobiDB-lite"/>
    </source>
</evidence>
<dbReference type="InterPro" id="IPR001965">
    <property type="entry name" value="Znf_PHD"/>
</dbReference>
<feature type="site" description="Histone H3K4me3 binding" evidence="13">
    <location>
        <position position="288"/>
    </location>
</feature>
<evidence type="ECO:0000256" key="15">
    <source>
        <dbReference type="PROSITE-ProRule" id="PRU00146"/>
    </source>
</evidence>
<dbReference type="SMART" id="SM01408">
    <property type="entry name" value="ING"/>
    <property type="match status" value="1"/>
</dbReference>
<comment type="function">
    <text evidence="16">Component of an histone acetyltransferase complex.</text>
</comment>
<reference evidence="19 20" key="1">
    <citation type="journal article" date="2023" name="Elife">
        <title>Identification of key yeast species and microbe-microbe interactions impacting larval growth of Drosophila in the wild.</title>
        <authorList>
            <person name="Mure A."/>
            <person name="Sugiura Y."/>
            <person name="Maeda R."/>
            <person name="Honda K."/>
            <person name="Sakurai N."/>
            <person name="Takahashi Y."/>
            <person name="Watada M."/>
            <person name="Katoh T."/>
            <person name="Gotoh A."/>
            <person name="Gotoh Y."/>
            <person name="Taniguchi I."/>
            <person name="Nakamura K."/>
            <person name="Hayashi T."/>
            <person name="Katayama T."/>
            <person name="Uemura T."/>
            <person name="Hattori Y."/>
        </authorList>
    </citation>
    <scope>NUCLEOTIDE SEQUENCE [LARGE SCALE GENOMIC DNA]</scope>
    <source>
        <strain evidence="19 20">SC-9</strain>
    </source>
</reference>
<keyword evidence="8" id="KW-0234">DNA repair</keyword>
<dbReference type="PROSITE" id="PS50016">
    <property type="entry name" value="ZF_PHD_2"/>
    <property type="match status" value="1"/>
</dbReference>
<dbReference type="SMART" id="SM00249">
    <property type="entry name" value="PHD"/>
    <property type="match status" value="1"/>
</dbReference>
<keyword evidence="20" id="KW-1185">Reference proteome</keyword>
<dbReference type="Gene3D" id="6.10.140.1740">
    <property type="match status" value="1"/>
</dbReference>
<evidence type="ECO:0000256" key="1">
    <source>
        <dbReference type="ARBA" id="ARBA00004123"/>
    </source>
</evidence>
<dbReference type="Proteomes" id="UP001360560">
    <property type="component" value="Unassembled WGS sequence"/>
</dbReference>
<dbReference type="GO" id="GO:0051321">
    <property type="term" value="P:meiotic cell cycle"/>
    <property type="evidence" value="ECO:0007669"/>
    <property type="project" value="UniProtKB-KW"/>
</dbReference>
<feature type="binding site" evidence="14">
    <location>
        <position position="317"/>
    </location>
    <ligand>
        <name>Zn(2+)</name>
        <dbReference type="ChEBI" id="CHEBI:29105"/>
        <label>2</label>
    </ligand>
</feature>
<dbReference type="GO" id="GO:0006355">
    <property type="term" value="P:regulation of DNA-templated transcription"/>
    <property type="evidence" value="ECO:0007669"/>
    <property type="project" value="TreeGrafter"/>
</dbReference>
<dbReference type="PANTHER" id="PTHR10333:SF100">
    <property type="entry name" value="CHROMATIN MODIFICATION-RELATED PROTEIN YNG2"/>
    <property type="match status" value="1"/>
</dbReference>
<dbReference type="PROSITE" id="PS01359">
    <property type="entry name" value="ZF_PHD_1"/>
    <property type="match status" value="1"/>
</dbReference>
<evidence type="ECO:0000256" key="16">
    <source>
        <dbReference type="RuleBase" id="RU361213"/>
    </source>
</evidence>
<comment type="caution">
    <text evidence="19">The sequence shown here is derived from an EMBL/GenBank/DDBJ whole genome shotgun (WGS) entry which is preliminary data.</text>
</comment>
<evidence type="ECO:0000256" key="7">
    <source>
        <dbReference type="ARBA" id="ARBA00022853"/>
    </source>
</evidence>
<evidence type="ECO:0000256" key="9">
    <source>
        <dbReference type="ARBA" id="ARBA00023242"/>
    </source>
</evidence>
<dbReference type="CDD" id="cd16858">
    <property type="entry name" value="ING_ING3_Yng2p"/>
    <property type="match status" value="1"/>
</dbReference>
<dbReference type="EMBL" id="BTFZ01000019">
    <property type="protein sequence ID" value="GMM38171.1"/>
    <property type="molecule type" value="Genomic_DNA"/>
</dbReference>
<evidence type="ECO:0000313" key="19">
    <source>
        <dbReference type="EMBL" id="GMM38171.1"/>
    </source>
</evidence>
<proteinExistence type="inferred from homology"/>
<feature type="compositionally biased region" description="Basic and acidic residues" evidence="17">
    <location>
        <begin position="206"/>
        <end position="215"/>
    </location>
</feature>
<dbReference type="Gene3D" id="3.30.40.10">
    <property type="entry name" value="Zinc/RING finger domain, C3HC4 (zinc finger)"/>
    <property type="match status" value="1"/>
</dbReference>
<evidence type="ECO:0000256" key="4">
    <source>
        <dbReference type="ARBA" id="ARBA00022763"/>
    </source>
</evidence>
<evidence type="ECO:0000256" key="5">
    <source>
        <dbReference type="ARBA" id="ARBA00022771"/>
    </source>
</evidence>
<feature type="binding site" evidence="14">
    <location>
        <position position="287"/>
    </location>
    <ligand>
        <name>Zn(2+)</name>
        <dbReference type="ChEBI" id="CHEBI:29105"/>
        <label>2</label>
    </ligand>
</feature>
<dbReference type="PANTHER" id="PTHR10333">
    <property type="entry name" value="INHIBITOR OF GROWTH PROTEIN"/>
    <property type="match status" value="1"/>
</dbReference>
<comment type="subcellular location">
    <subcellularLocation>
        <location evidence="1 16">Nucleus</location>
    </subcellularLocation>
</comment>
<keyword evidence="3 14" id="KW-0479">Metal-binding</keyword>
<keyword evidence="5 15" id="KW-0863">Zinc-finger</keyword>
<feature type="binding site" evidence="14">
    <location>
        <position position="314"/>
    </location>
    <ligand>
        <name>Zn(2+)</name>
        <dbReference type="ChEBI" id="CHEBI:29105"/>
        <label>2</label>
    </ligand>
</feature>
<keyword evidence="7 16" id="KW-0156">Chromatin regulator</keyword>
<feature type="site" description="Histone H3K4me3 binding" evidence="13">
    <location>
        <position position="296"/>
    </location>
</feature>
<feature type="site" description="Histone H3K4me3 binding" evidence="13">
    <location>
        <position position="273"/>
    </location>
</feature>
<dbReference type="GeneID" id="90076160"/>
<dbReference type="GO" id="GO:0006325">
    <property type="term" value="P:chromatin organization"/>
    <property type="evidence" value="ECO:0007669"/>
    <property type="project" value="UniProtKB-KW"/>
</dbReference>
<dbReference type="AlphaFoldDB" id="A0AAV5QTY4"/>
<protein>
    <recommendedName>
        <fullName evidence="16">Chromatin modification-related protein</fullName>
    </recommendedName>
</protein>
<dbReference type="InterPro" id="IPR019787">
    <property type="entry name" value="Znf_PHD-finger"/>
</dbReference>
<keyword evidence="10" id="KW-0469">Meiosis</keyword>
<feature type="region of interest" description="Disordered" evidence="17">
    <location>
        <begin position="144"/>
        <end position="215"/>
    </location>
</feature>
<feature type="site" description="Histone H3K4me3 binding" evidence="13">
    <location>
        <position position="284"/>
    </location>
</feature>
<evidence type="ECO:0000256" key="6">
    <source>
        <dbReference type="ARBA" id="ARBA00022833"/>
    </source>
</evidence>
<comment type="similarity">
    <text evidence="2 16">Belongs to the ING family.</text>
</comment>
<evidence type="ECO:0000259" key="18">
    <source>
        <dbReference type="PROSITE" id="PS50016"/>
    </source>
</evidence>
<dbReference type="InterPro" id="IPR013083">
    <property type="entry name" value="Znf_RING/FYVE/PHD"/>
</dbReference>
<dbReference type="CDD" id="cd15505">
    <property type="entry name" value="PHD_ING"/>
    <property type="match status" value="1"/>
</dbReference>
<feature type="binding site" evidence="14">
    <location>
        <position position="298"/>
    </location>
    <ligand>
        <name>Zn(2+)</name>
        <dbReference type="ChEBI" id="CHEBI:29105"/>
        <label>1</label>
    </ligand>
</feature>
<evidence type="ECO:0000256" key="11">
    <source>
        <dbReference type="ARBA" id="ARBA00023306"/>
    </source>
</evidence>
<evidence type="ECO:0000256" key="14">
    <source>
        <dbReference type="PIRSR" id="PIRSR628651-51"/>
    </source>
</evidence>
<dbReference type="RefSeq" id="XP_064855167.1">
    <property type="nucleotide sequence ID" value="XM_064999095.1"/>
</dbReference>
<dbReference type="SUPFAM" id="SSF57903">
    <property type="entry name" value="FYVE/PHD zinc finger"/>
    <property type="match status" value="1"/>
</dbReference>
<evidence type="ECO:0000256" key="10">
    <source>
        <dbReference type="ARBA" id="ARBA00023254"/>
    </source>
</evidence>
<comment type="domain">
    <text evidence="16">The PHD-type zinc finger mediates the binding to H3K4me3.</text>
</comment>
<dbReference type="InterPro" id="IPR028651">
    <property type="entry name" value="ING_fam"/>
</dbReference>
<evidence type="ECO:0000313" key="20">
    <source>
        <dbReference type="Proteomes" id="UP001360560"/>
    </source>
</evidence>
<feature type="binding site" evidence="14">
    <location>
        <position position="274"/>
    </location>
    <ligand>
        <name>Zn(2+)</name>
        <dbReference type="ChEBI" id="CHEBI:29105"/>
        <label>1</label>
    </ligand>
</feature>
<evidence type="ECO:0000256" key="13">
    <source>
        <dbReference type="PIRSR" id="PIRSR628651-50"/>
    </source>
</evidence>
<organism evidence="19 20">
    <name type="scientific">Saccharomycopsis crataegensis</name>
    <dbReference type="NCBI Taxonomy" id="43959"/>
    <lineage>
        <taxon>Eukaryota</taxon>
        <taxon>Fungi</taxon>
        <taxon>Dikarya</taxon>
        <taxon>Ascomycota</taxon>
        <taxon>Saccharomycotina</taxon>
        <taxon>Saccharomycetes</taxon>
        <taxon>Saccharomycopsidaceae</taxon>
        <taxon>Saccharomycopsis</taxon>
    </lineage>
</organism>
<keyword evidence="4" id="KW-0227">DNA damage</keyword>
<feature type="binding site" evidence="14">
    <location>
        <position position="276"/>
    </location>
    <ligand>
        <name>Zn(2+)</name>
        <dbReference type="ChEBI" id="CHEBI:29105"/>
        <label>1</label>
    </ligand>
</feature>
<evidence type="ECO:0000256" key="3">
    <source>
        <dbReference type="ARBA" id="ARBA00022723"/>
    </source>
</evidence>
<dbReference type="GO" id="GO:0005634">
    <property type="term" value="C:nucleus"/>
    <property type="evidence" value="ECO:0007669"/>
    <property type="project" value="UniProtKB-SubCell"/>
</dbReference>
<evidence type="ECO:0000256" key="2">
    <source>
        <dbReference type="ARBA" id="ARBA00010210"/>
    </source>
</evidence>
<keyword evidence="11" id="KW-0131">Cell cycle</keyword>
<dbReference type="GO" id="GO:0006281">
    <property type="term" value="P:DNA repair"/>
    <property type="evidence" value="ECO:0007669"/>
    <property type="project" value="UniProtKB-KW"/>
</dbReference>
<dbReference type="InterPro" id="IPR024610">
    <property type="entry name" value="ING_N_histone-binding"/>
</dbReference>
<keyword evidence="6 14" id="KW-0862">Zinc</keyword>
<sequence>MDPGSVLDQYTSALSNLPTELTFLLNELREKDLQFYEYRKKLQQYDGQIHKFIKQNGSLANNPKESQLYPKIRALFDECEKVQQEKVKLANTTLFLVMKHLTSLEVDIKSLEKDGLFQLIDEENMGFPTDTDYLDDATSIMTNDTKGGSVMVNGGQNNTTHKRTQSRKSTTTRHSMTSAVAAVRSNKRQKTDSMTPGALSSGGAGGDKRQGGDNLYHKVKTENDSISEMNYLASARSPSAAGHKRDNNDDTGVGESVTNTPTKNGDGEDQTLYCFCRQVSFGEMIACDNNKCRYEWFHYKCVGLTAEPTGKWYCPDCAKKMEKKKKKKN</sequence>
<dbReference type="GO" id="GO:0008270">
    <property type="term" value="F:zinc ion binding"/>
    <property type="evidence" value="ECO:0007669"/>
    <property type="project" value="UniProtKB-KW"/>
</dbReference>
<comment type="subunit">
    <text evidence="16">Component of an histone acetyltransferase complex. Interacts with H3K4me3 and to a lesser extent with H3K4me2.</text>
</comment>